<organism evidence="4 6">
    <name type="scientific">Brevibacterium aurantiacum</name>
    <dbReference type="NCBI Taxonomy" id="273384"/>
    <lineage>
        <taxon>Bacteria</taxon>
        <taxon>Bacillati</taxon>
        <taxon>Actinomycetota</taxon>
        <taxon>Actinomycetes</taxon>
        <taxon>Micrococcales</taxon>
        <taxon>Brevibacteriaceae</taxon>
        <taxon>Brevibacterium</taxon>
    </lineage>
</organism>
<reference evidence="4 6" key="1">
    <citation type="journal article" date="2017" name="Elife">
        <title>Extensive horizontal gene transfer in cheese-associated bacteria.</title>
        <authorList>
            <person name="Bonham K.S."/>
            <person name="Wolfe B.E."/>
            <person name="Dutton R.J."/>
        </authorList>
    </citation>
    <scope>NUCLEOTIDE SEQUENCE [LARGE SCALE GENOMIC DNA]</scope>
    <source>
        <strain evidence="4 6">947_7</strain>
    </source>
</reference>
<feature type="transmembrane region" description="Helical" evidence="2">
    <location>
        <begin position="195"/>
        <end position="212"/>
    </location>
</feature>
<reference evidence="7" key="3">
    <citation type="submission" date="2017-03" db="EMBL/GenBank/DDBJ databases">
        <authorList>
            <person name="Monnet C."/>
        </authorList>
    </citation>
    <scope>NUCLEOTIDE SEQUENCE [LARGE SCALE GENOMIC DNA]</scope>
    <source>
        <strain evidence="7">CNRZ 920</strain>
    </source>
</reference>
<feature type="transmembrane region" description="Helical" evidence="2">
    <location>
        <begin position="224"/>
        <end position="243"/>
    </location>
</feature>
<keyword evidence="2" id="KW-0812">Transmembrane</keyword>
<dbReference type="Proteomes" id="UP000234289">
    <property type="component" value="Unassembled WGS sequence"/>
</dbReference>
<feature type="transmembrane region" description="Helical" evidence="2">
    <location>
        <begin position="27"/>
        <end position="49"/>
    </location>
</feature>
<dbReference type="Pfam" id="PF07786">
    <property type="entry name" value="HGSNAT_cat"/>
    <property type="match status" value="1"/>
</dbReference>
<dbReference type="EMBL" id="FXZG01000006">
    <property type="protein sequence ID" value="SMX78027.1"/>
    <property type="molecule type" value="Genomic_DNA"/>
</dbReference>
<feature type="compositionally biased region" description="Low complexity" evidence="1">
    <location>
        <begin position="410"/>
        <end position="439"/>
    </location>
</feature>
<evidence type="ECO:0000313" key="7">
    <source>
        <dbReference type="Proteomes" id="UP000234289"/>
    </source>
</evidence>
<reference evidence="5" key="2">
    <citation type="submission" date="2017-03" db="EMBL/GenBank/DDBJ databases">
        <authorList>
            <person name="Afonso C.L."/>
            <person name="Miller P.J."/>
            <person name="Scott M.A."/>
            <person name="Spackman E."/>
            <person name="Goraichik I."/>
            <person name="Dimitrov K.M."/>
            <person name="Suarez D.L."/>
            <person name="Swayne D.E."/>
        </authorList>
    </citation>
    <scope>NUCLEOTIDE SEQUENCE [LARGE SCALE GENOMIC DNA]</scope>
    <source>
        <strain evidence="5">CNRZ 920</strain>
    </source>
</reference>
<dbReference type="AlphaFoldDB" id="A0A2A3Z267"/>
<feature type="transmembrane region" description="Helical" evidence="2">
    <location>
        <begin position="92"/>
        <end position="113"/>
    </location>
</feature>
<feature type="region of interest" description="Disordered" evidence="1">
    <location>
        <begin position="408"/>
        <end position="455"/>
    </location>
</feature>
<feature type="transmembrane region" description="Helical" evidence="2">
    <location>
        <begin position="119"/>
        <end position="138"/>
    </location>
</feature>
<evidence type="ECO:0000256" key="2">
    <source>
        <dbReference type="SAM" id="Phobius"/>
    </source>
</evidence>
<dbReference type="RefSeq" id="WP_096162786.1">
    <property type="nucleotide sequence ID" value="NZ_FXZG01000006.1"/>
</dbReference>
<accession>A0A2H1IS46</accession>
<feature type="transmembrane region" description="Helical" evidence="2">
    <location>
        <begin position="145"/>
        <end position="163"/>
    </location>
</feature>
<feature type="transmembrane region" description="Helical" evidence="2">
    <location>
        <begin position="55"/>
        <end position="80"/>
    </location>
</feature>
<evidence type="ECO:0000313" key="5">
    <source>
        <dbReference type="EMBL" id="SMX78027.1"/>
    </source>
</evidence>
<protein>
    <recommendedName>
        <fullName evidence="3">Heparan-alpha-glucosaminide N-acetyltransferase catalytic domain-containing protein</fullName>
    </recommendedName>
</protein>
<keyword evidence="2" id="KW-1133">Transmembrane helix</keyword>
<evidence type="ECO:0000259" key="3">
    <source>
        <dbReference type="Pfam" id="PF07786"/>
    </source>
</evidence>
<keyword evidence="2" id="KW-0472">Membrane</keyword>
<evidence type="ECO:0000256" key="1">
    <source>
        <dbReference type="SAM" id="MobiDB-lite"/>
    </source>
</evidence>
<accession>A0A2A3Z267</accession>
<feature type="transmembrane region" description="Helical" evidence="2">
    <location>
        <begin position="296"/>
        <end position="317"/>
    </location>
</feature>
<evidence type="ECO:0000313" key="6">
    <source>
        <dbReference type="Proteomes" id="UP000217564"/>
    </source>
</evidence>
<name>A0A2A3Z267_BREAU</name>
<dbReference type="PANTHER" id="PTHR30590:SF3">
    <property type="entry name" value="HYPOTHETICAL MEMBRANE SPANNING PROTEIN"/>
    <property type="match status" value="1"/>
</dbReference>
<evidence type="ECO:0000313" key="4">
    <source>
        <dbReference type="EMBL" id="PCC45573.1"/>
    </source>
</evidence>
<proteinExistence type="predicted"/>
<dbReference type="Proteomes" id="UP000217564">
    <property type="component" value="Unassembled WGS sequence"/>
</dbReference>
<feature type="domain" description="Heparan-alpha-glucosaminide N-acetyltransferase catalytic" evidence="3">
    <location>
        <begin position="26"/>
        <end position="219"/>
    </location>
</feature>
<dbReference type="InterPro" id="IPR012429">
    <property type="entry name" value="HGSNAT_cat"/>
</dbReference>
<dbReference type="InterPro" id="IPR052529">
    <property type="entry name" value="Bact_Transport_Assoc"/>
</dbReference>
<dbReference type="EMBL" id="NRGP01000022">
    <property type="protein sequence ID" value="PCC45573.1"/>
    <property type="molecule type" value="Genomic_DNA"/>
</dbReference>
<dbReference type="PANTHER" id="PTHR30590">
    <property type="entry name" value="INNER MEMBRANE PROTEIN"/>
    <property type="match status" value="1"/>
</dbReference>
<sequence>MSSHRSPTSATAGIETVRDRLSPAGRLIGLDAARGIALFAMMVTHIFALSDPEGFPTWAAVFAGRASALFAVLAGCSLVLSTRSRMAASGRLRDAVPSVLIRAGAIIVIGLCLGSVSSMLAVILVNYGVMFAIAMLFLRLRARTLFIIALGWMVLSPVLSMLIRSQFGLEPQYSSMSWFDFATPLTMLQDLVLTGYYPILQWLSYILLGMAVAKIDIRRHLMSLFAAGFGLFLVGKGVSWLLLNIAGGGDELVRVSELYGTDLNAALFTGSYGVTPTTSWWWLAIAGPHSGTPFDLLATAGTALLTIVTCQSLALLLGRRTWVLAPLTAPGSMPLSVYSAHVILLEITRPWVEANPMLGGEAMTPQAVEFGLHALVFIGFALMWKLAIGSHGPLEAGVAAVIRSASPVQGPGASADSGAASGTVPASGPGAGPTSGTVPDEGSARNSASRPPDTY</sequence>
<gene>
    <name evidence="5" type="ORF">BAUR920_01369</name>
    <name evidence="4" type="ORF">CIK64_15065</name>
</gene>